<evidence type="ECO:0000256" key="2">
    <source>
        <dbReference type="ARBA" id="ARBA00012438"/>
    </source>
</evidence>
<name>A0ABU9IS29_9FLAO</name>
<dbReference type="Pfam" id="PF00072">
    <property type="entry name" value="Response_reg"/>
    <property type="match status" value="1"/>
</dbReference>
<dbReference type="Gene3D" id="3.30.565.10">
    <property type="entry name" value="Histidine kinase-like ATPase, C-terminal domain"/>
    <property type="match status" value="1"/>
</dbReference>
<dbReference type="PANTHER" id="PTHR43547:SF2">
    <property type="entry name" value="HYBRID SIGNAL TRANSDUCTION HISTIDINE KINASE C"/>
    <property type="match status" value="1"/>
</dbReference>
<dbReference type="PROSITE" id="PS50110">
    <property type="entry name" value="RESPONSE_REGULATORY"/>
    <property type="match status" value="1"/>
</dbReference>
<dbReference type="InterPro" id="IPR009057">
    <property type="entry name" value="Homeodomain-like_sf"/>
</dbReference>
<dbReference type="SUPFAM" id="SSF50998">
    <property type="entry name" value="Quinoprotein alcohol dehydrogenase-like"/>
    <property type="match status" value="2"/>
</dbReference>
<proteinExistence type="predicted"/>
<dbReference type="InterPro" id="IPR005467">
    <property type="entry name" value="His_kinase_dom"/>
</dbReference>
<comment type="catalytic activity">
    <reaction evidence="1">
        <text>ATP + protein L-histidine = ADP + protein N-phospho-L-histidine.</text>
        <dbReference type="EC" id="2.7.13.3"/>
    </reaction>
</comment>
<keyword evidence="5" id="KW-0238">DNA-binding</keyword>
<dbReference type="SUPFAM" id="SSF52172">
    <property type="entry name" value="CheY-like"/>
    <property type="match status" value="1"/>
</dbReference>
<dbReference type="RefSeq" id="WP_341694002.1">
    <property type="nucleotide sequence ID" value="NZ_JBBYHS010000017.1"/>
</dbReference>
<dbReference type="Gene3D" id="3.40.50.2300">
    <property type="match status" value="1"/>
</dbReference>
<reference evidence="12 13" key="1">
    <citation type="submission" date="2024-04" db="EMBL/GenBank/DDBJ databases">
        <title>Flavobacterium sp. DGU38 16S ribosomal RNA gene Genome sequencing and assembly.</title>
        <authorList>
            <person name="Park S."/>
        </authorList>
    </citation>
    <scope>NUCLEOTIDE SEQUENCE [LARGE SCALE GENOMIC DNA]</scope>
    <source>
        <strain evidence="12 13">DGU38</strain>
    </source>
</reference>
<dbReference type="PROSITE" id="PS50109">
    <property type="entry name" value="HIS_KIN"/>
    <property type="match status" value="1"/>
</dbReference>
<dbReference type="SUPFAM" id="SSF63829">
    <property type="entry name" value="Calcium-dependent phosphotriesterase"/>
    <property type="match status" value="1"/>
</dbReference>
<evidence type="ECO:0000256" key="7">
    <source>
        <dbReference type="PROSITE-ProRule" id="PRU00169"/>
    </source>
</evidence>
<dbReference type="Pfam" id="PF00512">
    <property type="entry name" value="HisKA"/>
    <property type="match status" value="1"/>
</dbReference>
<dbReference type="EC" id="2.7.13.3" evidence="2"/>
<evidence type="ECO:0000256" key="8">
    <source>
        <dbReference type="SAM" id="SignalP"/>
    </source>
</evidence>
<feature type="chain" id="PRO_5045255615" description="histidine kinase" evidence="8">
    <location>
        <begin position="25"/>
        <end position="1444"/>
    </location>
</feature>
<keyword evidence="3 7" id="KW-0597">Phosphoprotein</keyword>
<dbReference type="InterPro" id="IPR003661">
    <property type="entry name" value="HisK_dim/P_dom"/>
</dbReference>
<dbReference type="EMBL" id="JBBYHS010000017">
    <property type="protein sequence ID" value="MEL1255259.1"/>
    <property type="molecule type" value="Genomic_DNA"/>
</dbReference>
<dbReference type="Gene3D" id="1.10.287.130">
    <property type="match status" value="1"/>
</dbReference>
<evidence type="ECO:0000256" key="1">
    <source>
        <dbReference type="ARBA" id="ARBA00000085"/>
    </source>
</evidence>
<dbReference type="Pfam" id="PF07494">
    <property type="entry name" value="Reg_prop"/>
    <property type="match status" value="3"/>
</dbReference>
<evidence type="ECO:0000259" key="9">
    <source>
        <dbReference type="PROSITE" id="PS01124"/>
    </source>
</evidence>
<dbReference type="PANTHER" id="PTHR43547">
    <property type="entry name" value="TWO-COMPONENT HISTIDINE KINASE"/>
    <property type="match status" value="1"/>
</dbReference>
<dbReference type="InterPro" id="IPR011047">
    <property type="entry name" value="Quinoprotein_ADH-like_sf"/>
</dbReference>
<accession>A0ABU9IS29</accession>
<comment type="caution">
    <text evidence="12">The sequence shown here is derived from an EMBL/GenBank/DDBJ whole genome shotgun (WGS) entry which is preliminary data.</text>
</comment>
<dbReference type="PROSITE" id="PS01124">
    <property type="entry name" value="HTH_ARAC_FAMILY_2"/>
    <property type="match status" value="1"/>
</dbReference>
<evidence type="ECO:0000256" key="5">
    <source>
        <dbReference type="ARBA" id="ARBA00023125"/>
    </source>
</evidence>
<dbReference type="InterPro" id="IPR018062">
    <property type="entry name" value="HTH_AraC-typ_CS"/>
</dbReference>
<evidence type="ECO:0000313" key="13">
    <source>
        <dbReference type="Proteomes" id="UP001485226"/>
    </source>
</evidence>
<dbReference type="InterPro" id="IPR003594">
    <property type="entry name" value="HATPase_dom"/>
</dbReference>
<dbReference type="SMART" id="SM00387">
    <property type="entry name" value="HATPase_c"/>
    <property type="match status" value="1"/>
</dbReference>
<dbReference type="PROSITE" id="PS00041">
    <property type="entry name" value="HTH_ARAC_FAMILY_1"/>
    <property type="match status" value="1"/>
</dbReference>
<dbReference type="CDD" id="cd00082">
    <property type="entry name" value="HisKA"/>
    <property type="match status" value="1"/>
</dbReference>
<dbReference type="InterPro" id="IPR004358">
    <property type="entry name" value="Sig_transdc_His_kin-like_C"/>
</dbReference>
<organism evidence="12 13">
    <name type="scientific">Flavobacterium calami</name>
    <dbReference type="NCBI Taxonomy" id="3139144"/>
    <lineage>
        <taxon>Bacteria</taxon>
        <taxon>Pseudomonadati</taxon>
        <taxon>Bacteroidota</taxon>
        <taxon>Flavobacteriia</taxon>
        <taxon>Flavobacteriales</taxon>
        <taxon>Flavobacteriaceae</taxon>
        <taxon>Flavobacterium</taxon>
    </lineage>
</organism>
<evidence type="ECO:0000256" key="6">
    <source>
        <dbReference type="ARBA" id="ARBA00023163"/>
    </source>
</evidence>
<evidence type="ECO:0000256" key="3">
    <source>
        <dbReference type="ARBA" id="ARBA00022553"/>
    </source>
</evidence>
<dbReference type="SUPFAM" id="SSF55874">
    <property type="entry name" value="ATPase domain of HSP90 chaperone/DNA topoisomerase II/histidine kinase"/>
    <property type="match status" value="1"/>
</dbReference>
<dbReference type="SMART" id="SM00342">
    <property type="entry name" value="HTH_ARAC"/>
    <property type="match status" value="1"/>
</dbReference>
<keyword evidence="6" id="KW-0804">Transcription</keyword>
<dbReference type="Proteomes" id="UP001485226">
    <property type="component" value="Unassembled WGS sequence"/>
</dbReference>
<keyword evidence="13" id="KW-1185">Reference proteome</keyword>
<dbReference type="SMART" id="SM00388">
    <property type="entry name" value="HisKA"/>
    <property type="match status" value="1"/>
</dbReference>
<dbReference type="SUPFAM" id="SSF46689">
    <property type="entry name" value="Homeodomain-like"/>
    <property type="match status" value="1"/>
</dbReference>
<dbReference type="InterPro" id="IPR011123">
    <property type="entry name" value="Y_Y_Y"/>
</dbReference>
<dbReference type="InterPro" id="IPR011006">
    <property type="entry name" value="CheY-like_superfamily"/>
</dbReference>
<gene>
    <name evidence="12" type="ORF">AAEO57_15830</name>
</gene>
<evidence type="ECO:0000313" key="12">
    <source>
        <dbReference type="EMBL" id="MEL1255259.1"/>
    </source>
</evidence>
<dbReference type="Gene3D" id="2.60.40.10">
    <property type="entry name" value="Immunoglobulins"/>
    <property type="match status" value="1"/>
</dbReference>
<feature type="domain" description="Response regulatory" evidence="11">
    <location>
        <begin position="1194"/>
        <end position="1309"/>
    </location>
</feature>
<feature type="domain" description="Histidine kinase" evidence="10">
    <location>
        <begin position="934"/>
        <end position="1151"/>
    </location>
</feature>
<feature type="domain" description="HTH araC/xylS-type" evidence="9">
    <location>
        <begin position="1344"/>
        <end position="1443"/>
    </location>
</feature>
<dbReference type="InterPro" id="IPR011110">
    <property type="entry name" value="Reg_prop"/>
</dbReference>
<feature type="modified residue" description="4-aspartylphosphate" evidence="7">
    <location>
        <position position="1242"/>
    </location>
</feature>
<dbReference type="InterPro" id="IPR036890">
    <property type="entry name" value="HATPase_C_sf"/>
</dbReference>
<sequence>MKNLLPVKFLIGFLSLVFLSKAVAQVKCKIENYATEDGLSHDVIRDIIKDKEGFMWFATWNGINRFDGKNFVTYKAIAGDNSSLSSNRIDIIKEDAFGYIWLRVYDNQIYRFDKKTESFLSIAAILGTSKIEFDNIITDKNGNVWLTTIGSGIFLAQKKATNQIKLTHFQENSRNNSLSSNNLNFIFKDTDHSIWVGSEKGLDYISNSKKGYKSNTILKNNAIKCCFVQGNNAWFGTDRGVLIYYSKIHKKYNKTVVSNKAINAIIKSKNENLLLIATAEGELITFNTGTLKTESTLKVSESPLHRIYQDKKGSLWIEPDKHGVFMVKPKERKVAFFSQQTNASFLKLKYSFEIFEDNFNRVWVKLKGGGFGYYNEKTNRLDYFFNNPEDENQKFSNIVTTMYFDPVGILWMSTTDRGINKIIFQKNTFQQQLLVHSKIKTENEIRAVFSDKNNRLWLSSKAGKLKIYKGNQELTNPFTNYNPNEIGLVYAITGDSKGNVWLGTKGNGLYKATPVNLQNSQYVLKQFKADKKNPLSISSNEIYSVLEDKKGKIWIGTYDNGINLLEEKNGKFNFIHHFKNYPTIESNKIRYLAQGYKGQIWAATTNGLVTFNPEDYNPTKLKFSRYEKMPSDKFSLGSNDVLFIFKDSADKMWISTAGGGLSQVIEKGDGLKFKNFTKDDGLPSDFILSMAEDDQKNLWLATENGISKFNLQQYIFRNYDSYDGLVKTGFSESAGIKLLNGNLVFGSRNGYLTFDPKKTENQKTSTKMVFTGFEINNKNSTVKSAEYPLESDINYTNNIQLSHTENTISIYYAVLDYKSNNKQLYAYRLKGLDDTWHEVKNQKKATFTNLPPGDYQFEVKCTNTELYTVTPQKSLAFTIAPPFWKTNFAYFLYAVLILTALEIARRISFSMIRLRNEIVVEQKMTELKLSFFTNISHELRTPLTLIVNPINEIAKSEKLTPLESEYIETVRKNTNRLVRFVNQLLDFRKVQSGNEQLHIEPIEIVSFVNEINALFSQAAYEKNIKIKTECNTEVLLVNLDREKIDIVIYNLLSNAIKFSPNDSIITVELKLENDTVLKINVSDQGSGVDENKLKDIFKLYYETDSDKNKNVGTGIGLALCREYVQLHQGIIYAFNNENGGLTVSIAIDLNQEIFQNNSYKKNLSEHTLKKHFTESKQKSKNQALQNNLNEHLPVVLIVEDNYELRSFLKSQLQRFYQILEAENGKEGFLIASNKLPDLVLSDIMMPEMDGIELLDALKNTTETSHIPVILLTAKSSVESKIEGLHYGADYYITKPFDTDFLTASIQNLIKSRKKIFEQLQSNVKTIELEPGEIIITTKDEQFLKDIIAIVEDSMTNPKFNIDVIANALNMSRVTFNRKFKSLTNLTPVEFVSEMRLKRAKQYLDAGETDIANIAYKVGFNGAGYFSTCFKEYYKISPSDYLKQK</sequence>
<keyword evidence="4" id="KW-0805">Transcription regulation</keyword>
<evidence type="ECO:0000259" key="10">
    <source>
        <dbReference type="PROSITE" id="PS50109"/>
    </source>
</evidence>
<dbReference type="Gene3D" id="1.10.10.60">
    <property type="entry name" value="Homeodomain-like"/>
    <property type="match status" value="2"/>
</dbReference>
<dbReference type="SUPFAM" id="SSF47384">
    <property type="entry name" value="Homodimeric domain of signal transducing histidine kinase"/>
    <property type="match status" value="1"/>
</dbReference>
<evidence type="ECO:0000259" key="11">
    <source>
        <dbReference type="PROSITE" id="PS50110"/>
    </source>
</evidence>
<protein>
    <recommendedName>
        <fullName evidence="2">histidine kinase</fullName>
        <ecNumber evidence="2">2.7.13.3</ecNumber>
    </recommendedName>
</protein>
<dbReference type="InterPro" id="IPR001789">
    <property type="entry name" value="Sig_transdc_resp-reg_receiver"/>
</dbReference>
<keyword evidence="8" id="KW-0732">Signal</keyword>
<evidence type="ECO:0000256" key="4">
    <source>
        <dbReference type="ARBA" id="ARBA00023015"/>
    </source>
</evidence>
<feature type="signal peptide" evidence="8">
    <location>
        <begin position="1"/>
        <end position="24"/>
    </location>
</feature>
<dbReference type="InterPro" id="IPR018060">
    <property type="entry name" value="HTH_AraC"/>
</dbReference>
<dbReference type="InterPro" id="IPR036097">
    <property type="entry name" value="HisK_dim/P_sf"/>
</dbReference>
<dbReference type="InterPro" id="IPR013783">
    <property type="entry name" value="Ig-like_fold"/>
</dbReference>
<dbReference type="Pfam" id="PF07495">
    <property type="entry name" value="Y_Y_Y"/>
    <property type="match status" value="1"/>
</dbReference>
<dbReference type="PRINTS" id="PR00344">
    <property type="entry name" value="BCTRLSENSOR"/>
</dbReference>
<dbReference type="InterPro" id="IPR015943">
    <property type="entry name" value="WD40/YVTN_repeat-like_dom_sf"/>
</dbReference>
<dbReference type="SMART" id="SM00448">
    <property type="entry name" value="REC"/>
    <property type="match status" value="1"/>
</dbReference>
<dbReference type="Pfam" id="PF02518">
    <property type="entry name" value="HATPase_c"/>
    <property type="match status" value="1"/>
</dbReference>
<dbReference type="Pfam" id="PF12833">
    <property type="entry name" value="HTH_18"/>
    <property type="match status" value="1"/>
</dbReference>
<dbReference type="Gene3D" id="2.130.10.10">
    <property type="entry name" value="YVTN repeat-like/Quinoprotein amine dehydrogenase"/>
    <property type="match status" value="4"/>
</dbReference>